<name>A0A3L9M554_9FLAO</name>
<proteinExistence type="predicted"/>
<keyword evidence="2" id="KW-1185">Reference proteome</keyword>
<gene>
    <name evidence="1" type="ORF">EAH69_11740</name>
</gene>
<comment type="caution">
    <text evidence="1">The sequence shown here is derived from an EMBL/GenBank/DDBJ whole genome shotgun (WGS) entry which is preliminary data.</text>
</comment>
<evidence type="ECO:0008006" key="3">
    <source>
        <dbReference type="Google" id="ProtNLM"/>
    </source>
</evidence>
<evidence type="ECO:0000313" key="2">
    <source>
        <dbReference type="Proteomes" id="UP000275348"/>
    </source>
</evidence>
<protein>
    <recommendedName>
        <fullName evidence="3">WG repeat-containing protein</fullName>
    </recommendedName>
</protein>
<reference evidence="1 2" key="1">
    <citation type="submission" date="2018-10" db="EMBL/GenBank/DDBJ databases">
        <authorList>
            <person name="Chen X."/>
        </authorList>
    </citation>
    <scope>NUCLEOTIDE SEQUENCE [LARGE SCALE GENOMIC DNA]</scope>
    <source>
        <strain evidence="1 2">YIM 102668</strain>
    </source>
</reference>
<sequence length="163" mass="18646">MKIGENNKITNSSVLLEFDNLNGANKKGIVLPVYYMPPSRRSLENIKNGTFVVDYASNQIKVYENDKWVFLTPTDRNILRKPIRNDDSNNIGKGVLITDDKNVSENYESQGGLELVSETKALVLPHIKNPHLNVTRPIMGFMCYDTVTESIAMFDGTYWHYWK</sequence>
<dbReference type="EMBL" id="RDOJ01000019">
    <property type="protein sequence ID" value="RLZ07116.1"/>
    <property type="molecule type" value="Genomic_DNA"/>
</dbReference>
<organism evidence="1 2">
    <name type="scientific">Faecalibacter macacae</name>
    <dbReference type="NCBI Taxonomy" id="1859289"/>
    <lineage>
        <taxon>Bacteria</taxon>
        <taxon>Pseudomonadati</taxon>
        <taxon>Bacteroidota</taxon>
        <taxon>Flavobacteriia</taxon>
        <taxon>Flavobacteriales</taxon>
        <taxon>Weeksellaceae</taxon>
        <taxon>Faecalibacter</taxon>
    </lineage>
</organism>
<accession>A0A3L9M554</accession>
<dbReference type="Proteomes" id="UP000275348">
    <property type="component" value="Unassembled WGS sequence"/>
</dbReference>
<dbReference type="AlphaFoldDB" id="A0A3L9M554"/>
<evidence type="ECO:0000313" key="1">
    <source>
        <dbReference type="EMBL" id="RLZ07116.1"/>
    </source>
</evidence>